<sequence>MGPGSLFRPDSDDVFEAKLLRAMKEDGRVDFNVRNLPSVCEKCSIEIDYWEYMTKSSPNGKHWSYHIDRMIKKGYLRAKKYKGGNPVEFTVLSGELKPKKIEKKSPEYKGKLSNLFMEQLFHILLYTNLEIVSVECIPTYCKYNNVSLNYWATIKGNKGLLKQYLKCMESKNMIQIIETDKYKLPAKIRINRERESVIHHIEDKKEKINQEINEKNGPQNHCSSKNNDSTSSYDNVFFANNNTYYGKNDDGDVFINNDTVRNREPTIPPVTPSYSVDQILKNNNVFASINSLGLLEDYNFEAELEPFDERPFVTRYMQSISSDYNSLYNNSSSVDLITPLDFKCNLFTCMDKGIFYTIESLQDSYKCYYGSTLTTSLVNEIFNTKCPSLDIAIYTNINSIMLKKSETGIVSICRY</sequence>
<name>A0A0K0G161_STRVS</name>
<protein>
    <submittedName>
        <fullName evidence="2">Fork-head domain-containing protein</fullName>
    </submittedName>
</protein>
<dbReference type="WBParaSite" id="SVE_1844800.1">
    <property type="protein sequence ID" value="SVE_1844800.1"/>
    <property type="gene ID" value="SVE_1844800"/>
</dbReference>
<dbReference type="AlphaFoldDB" id="A0A0K0G161"/>
<dbReference type="Proteomes" id="UP000035680">
    <property type="component" value="Unassembled WGS sequence"/>
</dbReference>
<organism evidence="1 2">
    <name type="scientific">Strongyloides venezuelensis</name>
    <name type="common">Threadworm</name>
    <dbReference type="NCBI Taxonomy" id="75913"/>
    <lineage>
        <taxon>Eukaryota</taxon>
        <taxon>Metazoa</taxon>
        <taxon>Ecdysozoa</taxon>
        <taxon>Nematoda</taxon>
        <taxon>Chromadorea</taxon>
        <taxon>Rhabditida</taxon>
        <taxon>Tylenchina</taxon>
        <taxon>Panagrolaimomorpha</taxon>
        <taxon>Strongyloidoidea</taxon>
        <taxon>Strongyloididae</taxon>
        <taxon>Strongyloides</taxon>
    </lineage>
</organism>
<proteinExistence type="predicted"/>
<reference evidence="2" key="2">
    <citation type="submission" date="2015-08" db="UniProtKB">
        <authorList>
            <consortium name="WormBaseParasite"/>
        </authorList>
    </citation>
    <scope>IDENTIFICATION</scope>
</reference>
<reference evidence="1" key="1">
    <citation type="submission" date="2014-07" db="EMBL/GenBank/DDBJ databases">
        <authorList>
            <person name="Martin A.A"/>
            <person name="De Silva N."/>
        </authorList>
    </citation>
    <scope>NUCLEOTIDE SEQUENCE</scope>
</reference>
<evidence type="ECO:0000313" key="2">
    <source>
        <dbReference type="WBParaSite" id="SVE_1844800.1"/>
    </source>
</evidence>
<keyword evidence="1" id="KW-1185">Reference proteome</keyword>
<evidence type="ECO:0000313" key="1">
    <source>
        <dbReference type="Proteomes" id="UP000035680"/>
    </source>
</evidence>
<accession>A0A0K0G161</accession>